<dbReference type="EMBL" id="CAMXCT010001490">
    <property type="protein sequence ID" value="CAI3990553.1"/>
    <property type="molecule type" value="Genomic_DNA"/>
</dbReference>
<proteinExistence type="predicted"/>
<evidence type="ECO:0000313" key="5">
    <source>
        <dbReference type="EMBL" id="CAL1143928.1"/>
    </source>
</evidence>
<dbReference type="EMBL" id="CAMXCT030001490">
    <property type="protein sequence ID" value="CAL4777865.1"/>
    <property type="molecule type" value="Genomic_DNA"/>
</dbReference>
<feature type="region of interest" description="Disordered" evidence="1">
    <location>
        <begin position="1"/>
        <end position="33"/>
    </location>
</feature>
<evidence type="ECO:0000313" key="4">
    <source>
        <dbReference type="EMBL" id="CAI4020009.1"/>
    </source>
</evidence>
<evidence type="ECO:0000313" key="3">
    <source>
        <dbReference type="EMBL" id="CAI4019968.1"/>
    </source>
</evidence>
<dbReference type="EMBL" id="CAMXCT020001490">
    <property type="protein sequence ID" value="CAL1143928.1"/>
    <property type="molecule type" value="Genomic_DNA"/>
</dbReference>
<evidence type="ECO:0000313" key="6">
    <source>
        <dbReference type="Proteomes" id="UP001152797"/>
    </source>
</evidence>
<protein>
    <submittedName>
        <fullName evidence="2">Uncharacterized protein</fullName>
    </submittedName>
</protein>
<organism evidence="2">
    <name type="scientific">Cladocopium goreaui</name>
    <dbReference type="NCBI Taxonomy" id="2562237"/>
    <lineage>
        <taxon>Eukaryota</taxon>
        <taxon>Sar</taxon>
        <taxon>Alveolata</taxon>
        <taxon>Dinophyceae</taxon>
        <taxon>Suessiales</taxon>
        <taxon>Symbiodiniaceae</taxon>
        <taxon>Cladocopium</taxon>
    </lineage>
</organism>
<dbReference type="EMBL" id="CAMXCT020006782">
    <property type="protein sequence ID" value="CAL1173343.1"/>
    <property type="molecule type" value="Genomic_DNA"/>
</dbReference>
<name>A0A9P1CGD7_9DINO</name>
<feature type="compositionally biased region" description="Basic residues" evidence="1">
    <location>
        <begin position="12"/>
        <end position="25"/>
    </location>
</feature>
<comment type="caution">
    <text evidence="2">The sequence shown here is derived from an EMBL/GenBank/DDBJ whole genome shotgun (WGS) entry which is preliminary data.</text>
</comment>
<evidence type="ECO:0000256" key="1">
    <source>
        <dbReference type="SAM" id="MobiDB-lite"/>
    </source>
</evidence>
<gene>
    <name evidence="2" type="ORF">C1SCF055_LOCUS17533</name>
    <name evidence="3" type="ORF">C1SCF055_LOCUS44424</name>
    <name evidence="4" type="ORF">C1SCF055_LOCUS44462</name>
</gene>
<dbReference type="AlphaFoldDB" id="A0A9P1CGD7"/>
<reference evidence="2" key="1">
    <citation type="submission" date="2022-10" db="EMBL/GenBank/DDBJ databases">
        <authorList>
            <person name="Chen Y."/>
            <person name="Dougan E. K."/>
            <person name="Chan C."/>
            <person name="Rhodes N."/>
            <person name="Thang M."/>
        </authorList>
    </citation>
    <scope>NUCLEOTIDE SEQUENCE</scope>
</reference>
<accession>A0A9P1CGD7</accession>
<sequence>MGKLAAGQLRSHGGRRPGAGRKRKNLQVARGAQRKPQQVRKLLGLDRPEFKTKAWDARNPVTFLTVATIVFYLTRYLMDSHKEVAVDWAEVAVAFGKADRQRMYHTAACTLATARNGMKKLKVPSSTCRLQSLRPCCHAYIGTHCSLPEIMFCSRIHPLKPTLLDPFTAATAAWLREVTGEQNRRGYMTAPEWITLIAFGKLRQQSAVTLLLPSHSNYLGFHSLAEPSQMGIFIAAQDSIAWTQQLTQEMSKVGGLNSTKASVCLANLWSQFSDPTIFVKLQRTKDYHGMVQVLQELPGHGPFIAKNIVETVLNAVHLSGIAAGDIGTNLNETIEDYLADPVAVLGPGPLALGRFFFGKGFANSDFEHVRRCVNQLCQDATVCYKGASISPGALTGPQMQALWCKLKGTIDDYCTQTLGQHLRR</sequence>
<reference evidence="5" key="2">
    <citation type="submission" date="2024-04" db="EMBL/GenBank/DDBJ databases">
        <authorList>
            <person name="Chen Y."/>
            <person name="Shah S."/>
            <person name="Dougan E. K."/>
            <person name="Thang M."/>
            <person name="Chan C."/>
        </authorList>
    </citation>
    <scope>NUCLEOTIDE SEQUENCE [LARGE SCALE GENOMIC DNA]</scope>
</reference>
<dbReference type="EMBL" id="CAMXCT030006782">
    <property type="protein sequence ID" value="CAL4807280.1"/>
    <property type="molecule type" value="Genomic_DNA"/>
</dbReference>
<dbReference type="EMBL" id="CAMXCT020006784">
    <property type="protein sequence ID" value="CAL1173384.1"/>
    <property type="molecule type" value="Genomic_DNA"/>
</dbReference>
<dbReference type="EMBL" id="CAMXCT010006782">
    <property type="protein sequence ID" value="CAI4019968.1"/>
    <property type="molecule type" value="Genomic_DNA"/>
</dbReference>
<evidence type="ECO:0000313" key="2">
    <source>
        <dbReference type="EMBL" id="CAI3990553.1"/>
    </source>
</evidence>
<keyword evidence="6" id="KW-1185">Reference proteome</keyword>
<dbReference type="EMBL" id="CAMXCT010006784">
    <property type="protein sequence ID" value="CAI4020009.1"/>
    <property type="molecule type" value="Genomic_DNA"/>
</dbReference>
<dbReference type="Proteomes" id="UP001152797">
    <property type="component" value="Unassembled WGS sequence"/>
</dbReference>
<dbReference type="EMBL" id="CAMXCT030006784">
    <property type="protein sequence ID" value="CAL4807321.1"/>
    <property type="molecule type" value="Genomic_DNA"/>
</dbReference>